<dbReference type="EMBL" id="JAAVJB010000001">
    <property type="protein sequence ID" value="NJP64756.1"/>
    <property type="molecule type" value="Genomic_DNA"/>
</dbReference>
<name>A0ABX1AFM1_9ACTN</name>
<reference evidence="2 3" key="1">
    <citation type="submission" date="2020-03" db="EMBL/GenBank/DDBJ databases">
        <title>Draft genome of Streptomyces sp. ventii, isolated from the Axial Seamount in the Pacific Ocean, and resequencing of the two type strains Streptomyces lonarensis strain NCL 716 and Streptomyces bohaiensis strain 11A07.</title>
        <authorList>
            <person name="Loughran R.M."/>
            <person name="Pfannmuller K.M."/>
            <person name="Wasson B.J."/>
            <person name="Deadmond M.C."/>
            <person name="Paddock B.E."/>
            <person name="Koyack M.J."/>
            <person name="Gallegos D.A."/>
            <person name="Mitchell E.A."/>
            <person name="Ushijima B."/>
            <person name="Saw J.H."/>
            <person name="Mcphail K.L."/>
            <person name="Videau P."/>
        </authorList>
    </citation>
    <scope>NUCLEOTIDE SEQUENCE [LARGE SCALE GENOMIC DNA]</scope>
    <source>
        <strain evidence="3">5675061</strain>
    </source>
</reference>
<organism evidence="2 3">
    <name type="scientific">Streptomyces spiramenti</name>
    <dbReference type="NCBI Taxonomy" id="2720606"/>
    <lineage>
        <taxon>Bacteria</taxon>
        <taxon>Bacillati</taxon>
        <taxon>Actinomycetota</taxon>
        <taxon>Actinomycetes</taxon>
        <taxon>Kitasatosporales</taxon>
        <taxon>Streptomycetaceae</taxon>
        <taxon>Streptomyces</taxon>
    </lineage>
</organism>
<dbReference type="Proteomes" id="UP000746503">
    <property type="component" value="Unassembled WGS sequence"/>
</dbReference>
<sequence>MNQPPARPPSATAVLRAPATGFVALLALLFAAALATGSLLGPVAPGMHPGAGPAATVEDGGHGHGGGR</sequence>
<keyword evidence="3" id="KW-1185">Reference proteome</keyword>
<evidence type="ECO:0000313" key="3">
    <source>
        <dbReference type="Proteomes" id="UP000746503"/>
    </source>
</evidence>
<evidence type="ECO:0000256" key="1">
    <source>
        <dbReference type="SAM" id="MobiDB-lite"/>
    </source>
</evidence>
<proteinExistence type="predicted"/>
<gene>
    <name evidence="2" type="ORF">HCJ92_00240</name>
</gene>
<dbReference type="RefSeq" id="WP_167931281.1">
    <property type="nucleotide sequence ID" value="NZ_JAAVJB010000001.1"/>
</dbReference>
<evidence type="ECO:0000313" key="2">
    <source>
        <dbReference type="EMBL" id="NJP64756.1"/>
    </source>
</evidence>
<comment type="caution">
    <text evidence="2">The sequence shown here is derived from an EMBL/GenBank/DDBJ whole genome shotgun (WGS) entry which is preliminary data.</text>
</comment>
<feature type="compositionally biased region" description="Low complexity" evidence="1">
    <location>
        <begin position="42"/>
        <end position="55"/>
    </location>
</feature>
<feature type="region of interest" description="Disordered" evidence="1">
    <location>
        <begin position="42"/>
        <end position="68"/>
    </location>
</feature>
<accession>A0ABX1AFM1</accession>
<protein>
    <submittedName>
        <fullName evidence="2">Uncharacterized protein</fullName>
    </submittedName>
</protein>